<dbReference type="InterPro" id="IPR007896">
    <property type="entry name" value="BTP_bacteria"/>
</dbReference>
<sequence length="141" mass="15877">MKPIERISHAVLFEVLAVTLAIFVLVTFTTHDAESLSGTMIIVATIAMAWNFIYNWGFDRIVTGDKTKRTLVLRIVHTMIFQAGLLIATIPVIAYLLNIGLWQALIMDIGVTVCITIYAFFYNLTYDHARAFIVREPALVN</sequence>
<feature type="transmembrane region" description="Helical" evidence="1">
    <location>
        <begin position="102"/>
        <end position="121"/>
    </location>
</feature>
<keyword evidence="1" id="KW-1133">Transmembrane helix</keyword>
<protein>
    <submittedName>
        <fullName evidence="3">PACE efflux transporter</fullName>
    </submittedName>
</protein>
<feature type="transmembrane region" description="Helical" evidence="1">
    <location>
        <begin position="12"/>
        <end position="30"/>
    </location>
</feature>
<dbReference type="NCBIfam" id="NF033664">
    <property type="entry name" value="PACE_transport"/>
    <property type="match status" value="1"/>
</dbReference>
<name>A0ABW3KLM0_9GAMM</name>
<dbReference type="EMBL" id="JBHTJS010000061">
    <property type="protein sequence ID" value="MFD1009514.1"/>
    <property type="molecule type" value="Genomic_DNA"/>
</dbReference>
<gene>
    <name evidence="3" type="ORF">ACFQ1C_15305</name>
</gene>
<evidence type="ECO:0000256" key="1">
    <source>
        <dbReference type="SAM" id="Phobius"/>
    </source>
</evidence>
<keyword evidence="4" id="KW-1185">Reference proteome</keyword>
<evidence type="ECO:0000313" key="4">
    <source>
        <dbReference type="Proteomes" id="UP001597048"/>
    </source>
</evidence>
<dbReference type="Pfam" id="PF05232">
    <property type="entry name" value="BTP"/>
    <property type="match status" value="2"/>
</dbReference>
<keyword evidence="1" id="KW-0472">Membrane</keyword>
<comment type="caution">
    <text evidence="3">The sequence shown here is derived from an EMBL/GenBank/DDBJ whole genome shotgun (WGS) entry which is preliminary data.</text>
</comment>
<evidence type="ECO:0000259" key="2">
    <source>
        <dbReference type="Pfam" id="PF05232"/>
    </source>
</evidence>
<dbReference type="Proteomes" id="UP001597048">
    <property type="component" value="Unassembled WGS sequence"/>
</dbReference>
<accession>A0ABW3KLM0</accession>
<feature type="domain" description="Chlorhexidine efflux transporter" evidence="2">
    <location>
        <begin position="3"/>
        <end position="62"/>
    </location>
</feature>
<reference evidence="4" key="1">
    <citation type="journal article" date="2019" name="Int. J. Syst. Evol. Microbiol.">
        <title>The Global Catalogue of Microorganisms (GCM) 10K type strain sequencing project: providing services to taxonomists for standard genome sequencing and annotation.</title>
        <authorList>
            <consortium name="The Broad Institute Genomics Platform"/>
            <consortium name="The Broad Institute Genome Sequencing Center for Infectious Disease"/>
            <person name="Wu L."/>
            <person name="Ma J."/>
        </authorList>
    </citation>
    <scope>NUCLEOTIDE SEQUENCE [LARGE SCALE GENOMIC DNA]</scope>
    <source>
        <strain evidence="4">CCUG 60525</strain>
    </source>
</reference>
<evidence type="ECO:0000313" key="3">
    <source>
        <dbReference type="EMBL" id="MFD1009514.1"/>
    </source>
</evidence>
<proteinExistence type="predicted"/>
<feature type="domain" description="Chlorhexidine efflux transporter" evidence="2">
    <location>
        <begin position="69"/>
        <end position="131"/>
    </location>
</feature>
<feature type="transmembrane region" description="Helical" evidence="1">
    <location>
        <begin position="36"/>
        <end position="54"/>
    </location>
</feature>
<organism evidence="3 4">
    <name type="scientific">Oceanisphaera ostreae</name>
    <dbReference type="NCBI Taxonomy" id="914151"/>
    <lineage>
        <taxon>Bacteria</taxon>
        <taxon>Pseudomonadati</taxon>
        <taxon>Pseudomonadota</taxon>
        <taxon>Gammaproteobacteria</taxon>
        <taxon>Aeromonadales</taxon>
        <taxon>Aeromonadaceae</taxon>
        <taxon>Oceanisphaera</taxon>
    </lineage>
</organism>
<dbReference type="RefSeq" id="WP_379559540.1">
    <property type="nucleotide sequence ID" value="NZ_JBHTJS010000061.1"/>
</dbReference>
<feature type="transmembrane region" description="Helical" evidence="1">
    <location>
        <begin position="75"/>
        <end position="96"/>
    </location>
</feature>
<keyword evidence="1" id="KW-0812">Transmembrane</keyword>
<dbReference type="InterPro" id="IPR058208">
    <property type="entry name" value="PACE"/>
</dbReference>